<evidence type="ECO:0000256" key="3">
    <source>
        <dbReference type="ARBA" id="ARBA00061655"/>
    </source>
</evidence>
<dbReference type="PANTHER" id="PTHR23167:SF88">
    <property type="entry name" value="CALPONIN-HOMOLOGY (CH) DOMAIN-CONTAINING PROTEIN"/>
    <property type="match status" value="1"/>
</dbReference>
<dbReference type="PROSITE" id="PS50021">
    <property type="entry name" value="CH"/>
    <property type="match status" value="1"/>
</dbReference>
<reference evidence="6" key="1">
    <citation type="journal article" date="2016" name="Sci. Rep.">
        <title>Molecular characterization of firefly nuptial gifts: a multi-omics approach sheds light on postcopulatory sexual selection.</title>
        <authorList>
            <person name="Al-Wathiqui N."/>
            <person name="Fallon T.R."/>
            <person name="South A."/>
            <person name="Weng J.K."/>
            <person name="Lewis S.M."/>
        </authorList>
    </citation>
    <scope>NUCLEOTIDE SEQUENCE</scope>
</reference>
<dbReference type="InterPro" id="IPR050540">
    <property type="entry name" value="F-actin_Monoox_Mical"/>
</dbReference>
<comment type="similarity">
    <text evidence="3">Belongs to the smoothelin family.</text>
</comment>
<evidence type="ECO:0000313" key="7">
    <source>
        <dbReference type="EMBL" id="KAB0793988.1"/>
    </source>
</evidence>
<dbReference type="SUPFAM" id="SSF47576">
    <property type="entry name" value="Calponin-homology domain, CH-domain"/>
    <property type="match status" value="1"/>
</dbReference>
<dbReference type="AlphaFoldDB" id="A0A1Y1M3T3"/>
<dbReference type="EMBL" id="GEZM01041373">
    <property type="protein sequence ID" value="JAV80469.1"/>
    <property type="molecule type" value="Transcribed_RNA"/>
</dbReference>
<evidence type="ECO:0000313" key="8">
    <source>
        <dbReference type="Proteomes" id="UP000327044"/>
    </source>
</evidence>
<keyword evidence="2" id="KW-0175">Coiled coil</keyword>
<feature type="domain" description="Calponin-homology (CH)" evidence="5">
    <location>
        <begin position="140"/>
        <end position="246"/>
    </location>
</feature>
<feature type="compositionally biased region" description="Polar residues" evidence="4">
    <location>
        <begin position="108"/>
        <end position="117"/>
    </location>
</feature>
<dbReference type="Proteomes" id="UP000327044">
    <property type="component" value="Unassembled WGS sequence"/>
</dbReference>
<dbReference type="Pfam" id="PF00307">
    <property type="entry name" value="CH"/>
    <property type="match status" value="1"/>
</dbReference>
<keyword evidence="1" id="KW-0597">Phosphoprotein</keyword>
<evidence type="ECO:0000256" key="4">
    <source>
        <dbReference type="SAM" id="MobiDB-lite"/>
    </source>
</evidence>
<accession>A0A1Y1M3T3</accession>
<dbReference type="InParanoid" id="A0A1Y1M3T3"/>
<dbReference type="SMART" id="SM00033">
    <property type="entry name" value="CH"/>
    <property type="match status" value="1"/>
</dbReference>
<dbReference type="OrthoDB" id="10017054at2759"/>
<name>A0A1Y1M3T3_PHOPY</name>
<dbReference type="InterPro" id="IPR036872">
    <property type="entry name" value="CH_dom_sf"/>
</dbReference>
<sequence length="249" mass="28763">MVSKSWNEISCKSLCLTSKRAKTVLRNFLPSQRMKRCICTKFYVGAWSAYTNTLIIFILDHIARRCEVVEKTEGPVTTTQVTTTRVTSQQISKKPMSPFAKFRQLDKQNSLNTSPGTPRTPKGSAPLFKFTDPELNRQAMTVKERLLQWCQMKTKEYENVQLDNFSSSWADGLAFCALIHHFLPDAFDYHALTPKERRHNFTLAFRVADEKADIVPLLDVDDMVATRKPDWKCVFTYVQTIYARFKNED</sequence>
<gene>
    <name evidence="7" type="ORF">PPYR_13608</name>
</gene>
<dbReference type="PANTHER" id="PTHR23167">
    <property type="entry name" value="CALPONIN HOMOLOGY DOMAIN-CONTAINING PROTEIN DDB_G0272472-RELATED"/>
    <property type="match status" value="1"/>
</dbReference>
<protein>
    <recommendedName>
        <fullName evidence="5">Calponin-homology (CH) domain-containing protein</fullName>
    </recommendedName>
</protein>
<feature type="region of interest" description="Disordered" evidence="4">
    <location>
        <begin position="108"/>
        <end position="128"/>
    </location>
</feature>
<keyword evidence="8" id="KW-1185">Reference proteome</keyword>
<evidence type="ECO:0000313" key="6">
    <source>
        <dbReference type="EMBL" id="JAV80469.1"/>
    </source>
</evidence>
<reference evidence="7 8" key="2">
    <citation type="journal article" date="2018" name="Elife">
        <title>Firefly genomes illuminate parallel origins of bioluminescence in beetles.</title>
        <authorList>
            <person name="Fallon T.R."/>
            <person name="Lower S.E."/>
            <person name="Chang C.H."/>
            <person name="Bessho-Uehara M."/>
            <person name="Martin G.J."/>
            <person name="Bewick A.J."/>
            <person name="Behringer M."/>
            <person name="Debat H.J."/>
            <person name="Wong I."/>
            <person name="Day J.C."/>
            <person name="Suvorov A."/>
            <person name="Silva C.J."/>
            <person name="Stanger-Hall K.F."/>
            <person name="Hall D.W."/>
            <person name="Schmitz R.J."/>
            <person name="Nelson D.R."/>
            <person name="Lewis S.M."/>
            <person name="Shigenobu S."/>
            <person name="Bybee S.M."/>
            <person name="Larracuente A.M."/>
            <person name="Oba Y."/>
            <person name="Weng J.K."/>
        </authorList>
    </citation>
    <scope>NUCLEOTIDE SEQUENCE [LARGE SCALE GENOMIC DNA]</scope>
    <source>
        <strain evidence="7">1611_PpyrPB1</strain>
        <tissue evidence="7">Whole body</tissue>
    </source>
</reference>
<evidence type="ECO:0000256" key="2">
    <source>
        <dbReference type="ARBA" id="ARBA00023054"/>
    </source>
</evidence>
<dbReference type="Gene3D" id="1.10.418.10">
    <property type="entry name" value="Calponin-like domain"/>
    <property type="match status" value="1"/>
</dbReference>
<evidence type="ECO:0000259" key="5">
    <source>
        <dbReference type="PROSITE" id="PS50021"/>
    </source>
</evidence>
<dbReference type="EMBL" id="VVIM01000009">
    <property type="protein sequence ID" value="KAB0793988.1"/>
    <property type="molecule type" value="Genomic_DNA"/>
</dbReference>
<proteinExistence type="inferred from homology"/>
<dbReference type="InterPro" id="IPR001715">
    <property type="entry name" value="CH_dom"/>
</dbReference>
<organism evidence="6">
    <name type="scientific">Photinus pyralis</name>
    <name type="common">Common eastern firefly</name>
    <name type="synonym">Lampyris pyralis</name>
    <dbReference type="NCBI Taxonomy" id="7054"/>
    <lineage>
        <taxon>Eukaryota</taxon>
        <taxon>Metazoa</taxon>
        <taxon>Ecdysozoa</taxon>
        <taxon>Arthropoda</taxon>
        <taxon>Hexapoda</taxon>
        <taxon>Insecta</taxon>
        <taxon>Pterygota</taxon>
        <taxon>Neoptera</taxon>
        <taxon>Endopterygota</taxon>
        <taxon>Coleoptera</taxon>
        <taxon>Polyphaga</taxon>
        <taxon>Elateriformia</taxon>
        <taxon>Elateroidea</taxon>
        <taxon>Lampyridae</taxon>
        <taxon>Lampyrinae</taxon>
        <taxon>Photinus</taxon>
    </lineage>
</organism>
<dbReference type="FunFam" id="1.10.418.10:FF:000009">
    <property type="entry name" value="smoothelin isoform X2"/>
    <property type="match status" value="1"/>
</dbReference>
<reference evidence="7" key="3">
    <citation type="submission" date="2019-08" db="EMBL/GenBank/DDBJ databases">
        <authorList>
            <consortium name="Photinus pyralis genome working group"/>
            <person name="Fallon T.R."/>
            <person name="Sander Lower S.E."/>
            <person name="Weng J.-K."/>
        </authorList>
    </citation>
    <scope>NUCLEOTIDE SEQUENCE</scope>
    <source>
        <strain evidence="7">1611_PpyrPB1</strain>
        <tissue evidence="7">Whole body</tissue>
    </source>
</reference>
<evidence type="ECO:0000256" key="1">
    <source>
        <dbReference type="ARBA" id="ARBA00022553"/>
    </source>
</evidence>